<gene>
    <name evidence="1" type="ORF">A3D50_00615</name>
</gene>
<dbReference type="EMBL" id="MHRM01000001">
    <property type="protein sequence ID" value="OHA24685.1"/>
    <property type="molecule type" value="Genomic_DNA"/>
</dbReference>
<name>A0A1G2MLA1_9BACT</name>
<organism evidence="1 2">
    <name type="scientific">Candidatus Taylorbacteria bacterium RIFCSPHIGHO2_02_FULL_44_12</name>
    <dbReference type="NCBI Taxonomy" id="1802308"/>
    <lineage>
        <taxon>Bacteria</taxon>
        <taxon>Candidatus Tayloriibacteriota</taxon>
    </lineage>
</organism>
<evidence type="ECO:0000313" key="1">
    <source>
        <dbReference type="EMBL" id="OHA24685.1"/>
    </source>
</evidence>
<dbReference type="AlphaFoldDB" id="A0A1G2MLA1"/>
<dbReference type="Gene3D" id="3.90.79.10">
    <property type="entry name" value="Nucleoside Triphosphate Pyrophosphohydrolase"/>
    <property type="match status" value="1"/>
</dbReference>
<proteinExistence type="predicted"/>
<evidence type="ECO:0008006" key="3">
    <source>
        <dbReference type="Google" id="ProtNLM"/>
    </source>
</evidence>
<sequence length="111" mass="12984">MEEVGCKIGEIEEIAIADEYRIQRGRQITHFFVAKLIGEKGLPQTTQADEIDLEIEWLTLDDAIVRLQREKDLIPLQSYNYHFNVRTHLAFLESLRKNRFQNFKTASSFPS</sequence>
<comment type="caution">
    <text evidence="1">The sequence shown here is derived from an EMBL/GenBank/DDBJ whole genome shotgun (WGS) entry which is preliminary data.</text>
</comment>
<dbReference type="InterPro" id="IPR015797">
    <property type="entry name" value="NUDIX_hydrolase-like_dom_sf"/>
</dbReference>
<evidence type="ECO:0000313" key="2">
    <source>
        <dbReference type="Proteomes" id="UP000178413"/>
    </source>
</evidence>
<dbReference type="SUPFAM" id="SSF55811">
    <property type="entry name" value="Nudix"/>
    <property type="match status" value="1"/>
</dbReference>
<reference evidence="1 2" key="1">
    <citation type="journal article" date="2016" name="Nat. Commun.">
        <title>Thousands of microbial genomes shed light on interconnected biogeochemical processes in an aquifer system.</title>
        <authorList>
            <person name="Anantharaman K."/>
            <person name="Brown C.T."/>
            <person name="Hug L.A."/>
            <person name="Sharon I."/>
            <person name="Castelle C.J."/>
            <person name="Probst A.J."/>
            <person name="Thomas B.C."/>
            <person name="Singh A."/>
            <person name="Wilkins M.J."/>
            <person name="Karaoz U."/>
            <person name="Brodie E.L."/>
            <person name="Williams K.H."/>
            <person name="Hubbard S.S."/>
            <person name="Banfield J.F."/>
        </authorList>
    </citation>
    <scope>NUCLEOTIDE SEQUENCE [LARGE SCALE GENOMIC DNA]</scope>
</reference>
<accession>A0A1G2MLA1</accession>
<dbReference type="STRING" id="1802308.A3D50_00615"/>
<protein>
    <recommendedName>
        <fullName evidence="3">Nudix hydrolase domain-containing protein</fullName>
    </recommendedName>
</protein>
<dbReference type="Proteomes" id="UP000178413">
    <property type="component" value="Unassembled WGS sequence"/>
</dbReference>